<name>A0AAT9GWI3_9FLAO</name>
<organism evidence="1">
    <name type="scientific">Flavobacterium sp. CFS9</name>
    <dbReference type="NCBI Taxonomy" id="3143118"/>
    <lineage>
        <taxon>Bacteria</taxon>
        <taxon>Pseudomonadati</taxon>
        <taxon>Bacteroidota</taxon>
        <taxon>Flavobacteriia</taxon>
        <taxon>Flavobacteriales</taxon>
        <taxon>Flavobacteriaceae</taxon>
        <taxon>Flavobacterium</taxon>
    </lineage>
</organism>
<sequence length="208" mass="24224">MKNELQNIISGKSQVRHGDTIQTISRYLRKGTSTGRALKSGKQIKSEETALIKEFCDRNSFWITGININAFISSGAEQKVYLQNKHKVIKLNDSIYYETWEDYLNNLLLHNYFFWDTAYQLNGFSEQDTILYAVVEQRFVDSNSDTELENVKVFLTSNGFVNTRNNDYFNSELGIILEDLHDENVLTFQGNLFFIDTVFYLTPNFYEP</sequence>
<dbReference type="Pfam" id="PF18762">
    <property type="entry name" value="Kinase-PolyVal"/>
    <property type="match status" value="1"/>
</dbReference>
<evidence type="ECO:0000313" key="1">
    <source>
        <dbReference type="EMBL" id="BFM41590.1"/>
    </source>
</evidence>
<dbReference type="EMBL" id="AP031573">
    <property type="protein sequence ID" value="BFM41590.1"/>
    <property type="molecule type" value="Genomic_DNA"/>
</dbReference>
<dbReference type="AlphaFoldDB" id="A0AAT9GWI3"/>
<dbReference type="InterPro" id="IPR041055">
    <property type="entry name" value="Kinase-PolyVal"/>
</dbReference>
<proteinExistence type="predicted"/>
<accession>A0AAT9GWI3</accession>
<reference evidence="1" key="1">
    <citation type="submission" date="2024-05" db="EMBL/GenBank/DDBJ databases">
        <title>Whole-Genome Sequence of CFS9, a Potential Fish Probiotic Isolated from the Body Surface of Silurus asotus.</title>
        <authorList>
            <person name="Kojima M."/>
            <person name="Tobioka K."/>
            <person name="Yokota K."/>
            <person name="Nakatani H."/>
            <person name="Hori K."/>
            <person name="Tamaru Y."/>
            <person name="Okazaki F."/>
        </authorList>
    </citation>
    <scope>NUCLEOTIDE SEQUENCE</scope>
    <source>
        <strain evidence="1">CFS9</strain>
    </source>
</reference>
<gene>
    <name evidence="1" type="ORF">CFS9_02310</name>
</gene>
<dbReference type="RefSeq" id="WP_369616853.1">
    <property type="nucleotide sequence ID" value="NZ_AP031573.1"/>
</dbReference>
<protein>
    <submittedName>
        <fullName evidence="1">Uncharacterized protein</fullName>
    </submittedName>
</protein>